<reference evidence="2 3" key="1">
    <citation type="submission" date="2014-04" db="EMBL/GenBank/DDBJ databases">
        <authorList>
            <consortium name="DOE Joint Genome Institute"/>
            <person name="Kuo A."/>
            <person name="Ruytinx J."/>
            <person name="Rineau F."/>
            <person name="Colpaert J."/>
            <person name="Kohler A."/>
            <person name="Nagy L.G."/>
            <person name="Floudas D."/>
            <person name="Copeland A."/>
            <person name="Barry K.W."/>
            <person name="Cichocki N."/>
            <person name="Veneault-Fourrey C."/>
            <person name="LaButti K."/>
            <person name="Lindquist E.A."/>
            <person name="Lipzen A."/>
            <person name="Lundell T."/>
            <person name="Morin E."/>
            <person name="Murat C."/>
            <person name="Sun H."/>
            <person name="Tunlid A."/>
            <person name="Henrissat B."/>
            <person name="Grigoriev I.V."/>
            <person name="Hibbett D.S."/>
            <person name="Martin F."/>
            <person name="Nordberg H.P."/>
            <person name="Cantor M.N."/>
            <person name="Hua S.X."/>
        </authorList>
    </citation>
    <scope>NUCLEOTIDE SEQUENCE [LARGE SCALE GENOMIC DNA]</scope>
    <source>
        <strain evidence="2 3">UH-Slu-Lm8-n1</strain>
    </source>
</reference>
<accession>A0A0D0ABI8</accession>
<evidence type="ECO:0000256" key="1">
    <source>
        <dbReference type="SAM" id="MobiDB-lite"/>
    </source>
</evidence>
<feature type="region of interest" description="Disordered" evidence="1">
    <location>
        <begin position="82"/>
        <end position="119"/>
    </location>
</feature>
<protein>
    <submittedName>
        <fullName evidence="2">Uncharacterized protein</fullName>
    </submittedName>
</protein>
<evidence type="ECO:0000313" key="3">
    <source>
        <dbReference type="Proteomes" id="UP000054485"/>
    </source>
</evidence>
<feature type="compositionally biased region" description="Polar residues" evidence="1">
    <location>
        <begin position="191"/>
        <end position="207"/>
    </location>
</feature>
<gene>
    <name evidence="2" type="ORF">CY34DRAFT_19761</name>
</gene>
<reference evidence="3" key="2">
    <citation type="submission" date="2015-01" db="EMBL/GenBank/DDBJ databases">
        <title>Evolutionary Origins and Diversification of the Mycorrhizal Mutualists.</title>
        <authorList>
            <consortium name="DOE Joint Genome Institute"/>
            <consortium name="Mycorrhizal Genomics Consortium"/>
            <person name="Kohler A."/>
            <person name="Kuo A."/>
            <person name="Nagy L.G."/>
            <person name="Floudas D."/>
            <person name="Copeland A."/>
            <person name="Barry K.W."/>
            <person name="Cichocki N."/>
            <person name="Veneault-Fourrey C."/>
            <person name="LaButti K."/>
            <person name="Lindquist E.A."/>
            <person name="Lipzen A."/>
            <person name="Lundell T."/>
            <person name="Morin E."/>
            <person name="Murat C."/>
            <person name="Riley R."/>
            <person name="Ohm R."/>
            <person name="Sun H."/>
            <person name="Tunlid A."/>
            <person name="Henrissat B."/>
            <person name="Grigoriev I.V."/>
            <person name="Hibbett D.S."/>
            <person name="Martin F."/>
        </authorList>
    </citation>
    <scope>NUCLEOTIDE SEQUENCE [LARGE SCALE GENOMIC DNA]</scope>
    <source>
        <strain evidence="3">UH-Slu-Lm8-n1</strain>
    </source>
</reference>
<dbReference type="InParanoid" id="A0A0D0ABI8"/>
<dbReference type="EMBL" id="KN836836">
    <property type="protein sequence ID" value="KIK31602.1"/>
    <property type="molecule type" value="Genomic_DNA"/>
</dbReference>
<evidence type="ECO:0000313" key="2">
    <source>
        <dbReference type="EMBL" id="KIK31602.1"/>
    </source>
</evidence>
<dbReference type="HOGENOM" id="CLU_1327153_0_0_1"/>
<dbReference type="OrthoDB" id="10519658at2759"/>
<feature type="region of interest" description="Disordered" evidence="1">
    <location>
        <begin position="187"/>
        <end position="207"/>
    </location>
</feature>
<keyword evidence="3" id="KW-1185">Reference proteome</keyword>
<sequence>MIYLLPRAAAHTANMPPKPPLNRVLAPAARKRKQDSCSASNVTAAQRARQVEATQLANVPRDSPFLNPFQPAAAPCAFEPEMSVAESEELTRQSQHQELGSREMRRPAGDEIESDDADADSDGFIDLILRSESQQQQHKLQESTPASLMSPYSPGSTILAPPLQHVCHRADQPLGASAGFVWSVKDDHHQQGSNDCVRTTYDLSTSR</sequence>
<feature type="compositionally biased region" description="Acidic residues" evidence="1">
    <location>
        <begin position="110"/>
        <end position="119"/>
    </location>
</feature>
<proteinExistence type="predicted"/>
<organism evidence="2 3">
    <name type="scientific">Suillus luteus UH-Slu-Lm8-n1</name>
    <dbReference type="NCBI Taxonomy" id="930992"/>
    <lineage>
        <taxon>Eukaryota</taxon>
        <taxon>Fungi</taxon>
        <taxon>Dikarya</taxon>
        <taxon>Basidiomycota</taxon>
        <taxon>Agaricomycotina</taxon>
        <taxon>Agaricomycetes</taxon>
        <taxon>Agaricomycetidae</taxon>
        <taxon>Boletales</taxon>
        <taxon>Suillineae</taxon>
        <taxon>Suillaceae</taxon>
        <taxon>Suillus</taxon>
    </lineage>
</organism>
<name>A0A0D0ABI8_9AGAM</name>
<feature type="region of interest" description="Disordered" evidence="1">
    <location>
        <begin position="12"/>
        <end position="43"/>
    </location>
</feature>
<dbReference type="Proteomes" id="UP000054485">
    <property type="component" value="Unassembled WGS sequence"/>
</dbReference>
<feature type="compositionally biased region" description="Basic and acidic residues" evidence="1">
    <location>
        <begin position="99"/>
        <end position="109"/>
    </location>
</feature>
<dbReference type="AlphaFoldDB" id="A0A0D0ABI8"/>